<name>A0A5B2VGI3_9BACT</name>
<feature type="transmembrane region" description="Helical" evidence="1">
    <location>
        <begin position="299"/>
        <end position="318"/>
    </location>
</feature>
<dbReference type="EMBL" id="VUOC01000004">
    <property type="protein sequence ID" value="KAA2238673.1"/>
    <property type="molecule type" value="Genomic_DNA"/>
</dbReference>
<dbReference type="Pfam" id="PF09925">
    <property type="entry name" value="DUF2157"/>
    <property type="match status" value="1"/>
</dbReference>
<reference evidence="3 4" key="1">
    <citation type="submission" date="2019-09" db="EMBL/GenBank/DDBJ databases">
        <title>Chitinophaga ginsengihumi sp. nov., isolated from soil of ginseng rhizosphere.</title>
        <authorList>
            <person name="Lee J."/>
        </authorList>
    </citation>
    <scope>NUCLEOTIDE SEQUENCE [LARGE SCALE GENOMIC DNA]</scope>
    <source>
        <strain evidence="3 4">BN140078</strain>
    </source>
</reference>
<feature type="transmembrane region" description="Helical" evidence="1">
    <location>
        <begin position="155"/>
        <end position="174"/>
    </location>
</feature>
<dbReference type="RefSeq" id="WP_149839852.1">
    <property type="nucleotide sequence ID" value="NZ_VUOC01000004.1"/>
</dbReference>
<feature type="transmembrane region" description="Helical" evidence="1">
    <location>
        <begin position="131"/>
        <end position="150"/>
    </location>
</feature>
<feature type="domain" description="DUF2157" evidence="2">
    <location>
        <begin position="8"/>
        <end position="151"/>
    </location>
</feature>
<keyword evidence="1" id="KW-0812">Transmembrane</keyword>
<accession>A0A5B2VGI3</accession>
<evidence type="ECO:0000313" key="4">
    <source>
        <dbReference type="Proteomes" id="UP000324611"/>
    </source>
</evidence>
<sequence>MDLRIFERLHQEGLIADTSFERIRMAAARRLFSVHWELKVLLYLGVSLLSTGLGILIYKNIDTIGHQAILAFIAAVSAGCFYYCYKHKQPFSWNKVPAAGVLSDYLLLLACLTFVSFIAYLQYQYTVFGPHPRIAGFIPLVVLFFCAYYFDHLGVLSLAITNLAAWMGIVVTPLRLLKENDFNSETIIYIAIALGVLLIVTGELTARWKRKQHFRFTYLNFGVHVLFIALLSAMFHFRQTYTLWFLLLAAFACYCYLDARRQHSFYFILILTIYSYIALGYVVFNLVISAMHGTDEGSLSLLLVYYIGSAFGLIRFLIHQNKKIKENAGI</sequence>
<reference evidence="3 4" key="2">
    <citation type="submission" date="2019-09" db="EMBL/GenBank/DDBJ databases">
        <authorList>
            <person name="Jin C."/>
        </authorList>
    </citation>
    <scope>NUCLEOTIDE SEQUENCE [LARGE SCALE GENOMIC DNA]</scope>
    <source>
        <strain evidence="3 4">BN140078</strain>
    </source>
</reference>
<feature type="transmembrane region" description="Helical" evidence="1">
    <location>
        <begin position="64"/>
        <end position="85"/>
    </location>
</feature>
<organism evidence="3 4">
    <name type="scientific">Chitinophaga agrisoli</name>
    <dbReference type="NCBI Taxonomy" id="2607653"/>
    <lineage>
        <taxon>Bacteria</taxon>
        <taxon>Pseudomonadati</taxon>
        <taxon>Bacteroidota</taxon>
        <taxon>Chitinophagia</taxon>
        <taxon>Chitinophagales</taxon>
        <taxon>Chitinophagaceae</taxon>
        <taxon>Chitinophaga</taxon>
    </lineage>
</organism>
<feature type="transmembrane region" description="Helical" evidence="1">
    <location>
        <begin position="186"/>
        <end position="206"/>
    </location>
</feature>
<protein>
    <submittedName>
        <fullName evidence="3">DUF2157 domain-containing protein</fullName>
    </submittedName>
</protein>
<feature type="transmembrane region" description="Helical" evidence="1">
    <location>
        <begin position="241"/>
        <end position="257"/>
    </location>
</feature>
<keyword evidence="1" id="KW-0472">Membrane</keyword>
<evidence type="ECO:0000313" key="3">
    <source>
        <dbReference type="EMBL" id="KAA2238673.1"/>
    </source>
</evidence>
<dbReference type="Proteomes" id="UP000324611">
    <property type="component" value="Unassembled WGS sequence"/>
</dbReference>
<feature type="transmembrane region" description="Helical" evidence="1">
    <location>
        <begin position="264"/>
        <end position="287"/>
    </location>
</feature>
<gene>
    <name evidence="3" type="ORF">F0L74_20865</name>
</gene>
<feature type="transmembrane region" description="Helical" evidence="1">
    <location>
        <begin position="40"/>
        <end position="58"/>
    </location>
</feature>
<evidence type="ECO:0000256" key="1">
    <source>
        <dbReference type="SAM" id="Phobius"/>
    </source>
</evidence>
<evidence type="ECO:0000259" key="2">
    <source>
        <dbReference type="Pfam" id="PF09925"/>
    </source>
</evidence>
<keyword evidence="4" id="KW-1185">Reference proteome</keyword>
<feature type="transmembrane region" description="Helical" evidence="1">
    <location>
        <begin position="218"/>
        <end position="235"/>
    </location>
</feature>
<dbReference type="InterPro" id="IPR018677">
    <property type="entry name" value="DUF2157"/>
</dbReference>
<keyword evidence="1" id="KW-1133">Transmembrane helix</keyword>
<comment type="caution">
    <text evidence="3">The sequence shown here is derived from an EMBL/GenBank/DDBJ whole genome shotgun (WGS) entry which is preliminary data.</text>
</comment>
<dbReference type="AlphaFoldDB" id="A0A5B2VGI3"/>
<proteinExistence type="predicted"/>
<feature type="transmembrane region" description="Helical" evidence="1">
    <location>
        <begin position="105"/>
        <end position="125"/>
    </location>
</feature>